<dbReference type="Pfam" id="PF00383">
    <property type="entry name" value="dCMP_cyt_deam_1"/>
    <property type="match status" value="1"/>
</dbReference>
<dbReference type="InterPro" id="IPR016192">
    <property type="entry name" value="APOBEC/CMP_deaminase_Zn-bd"/>
</dbReference>
<protein>
    <submittedName>
        <fullName evidence="6">Deaminase</fullName>
    </submittedName>
</protein>
<evidence type="ECO:0000313" key="7">
    <source>
        <dbReference type="Proteomes" id="UP001165363"/>
    </source>
</evidence>
<dbReference type="Gene3D" id="3.40.140.10">
    <property type="entry name" value="Cytidine Deaminase, domain 2"/>
    <property type="match status" value="1"/>
</dbReference>
<evidence type="ECO:0000256" key="3">
    <source>
        <dbReference type="ARBA" id="ARBA00022801"/>
    </source>
</evidence>
<sequence length="516" mass="56719">MASTSPVANDLDDSTAPKPKFADIDDRLSLELVIALVGPVGSGCTTTYETLSKELADEYGYDTVHIVFSDLIKDHAHEVFMDFPAALSASDRIDRFQTAGNALRSRFADRYLADRAIEKIAIERDQRKGYEAVGDTRVVVPQRRAYFLDSLKNPAELKRLRQVYGDLLWVVSVFAPEDVRLERLKRKGMEDSDARYAMTRDYDEELNSGQKVSKIAHQANYFIRNSSENKEDLKAPCERFLQTIFGIELHTPTYAEKGMMEAASAAVRSACLSRQVGAAIYDQKGDLLGVGCNDVPKSGGGLYGEDGGADHRCFRWQENECHNDKHKLSLATNIVAAVGTTKENATDLVAEAMEGGVANLIEFSRSVHAEMEAIVSVARLGTGSTIGATLYTTTFPCHNCARHIVAAGVSTVYYVEPYSKSLALELHSDSITLDESLGEKVRFLQYEGFAPRTSLRLFSSSGRERKENGKFVEANPREAKPIFATPLDSYTMTENLVISKLNAGGDGEGDDPETAA</sequence>
<evidence type="ECO:0000256" key="4">
    <source>
        <dbReference type="ARBA" id="ARBA00022833"/>
    </source>
</evidence>
<dbReference type="InterPro" id="IPR027417">
    <property type="entry name" value="P-loop_NTPase"/>
</dbReference>
<dbReference type="EMBL" id="JAMGBD010000001">
    <property type="protein sequence ID" value="MCL6683543.1"/>
    <property type="molecule type" value="Genomic_DNA"/>
</dbReference>
<dbReference type="Gene3D" id="3.40.50.300">
    <property type="entry name" value="P-loop containing nucleotide triphosphate hydrolases"/>
    <property type="match status" value="1"/>
</dbReference>
<keyword evidence="7" id="KW-1185">Reference proteome</keyword>
<evidence type="ECO:0000256" key="2">
    <source>
        <dbReference type="ARBA" id="ARBA00022723"/>
    </source>
</evidence>
<dbReference type="InterPro" id="IPR016193">
    <property type="entry name" value="Cytidine_deaminase-like"/>
</dbReference>
<dbReference type="PROSITE" id="PS00903">
    <property type="entry name" value="CYT_DCMP_DEAMINASES_1"/>
    <property type="match status" value="1"/>
</dbReference>
<dbReference type="NCBIfam" id="NF041025">
    <property type="entry name" value="antiphage_deaminase"/>
    <property type="match status" value="1"/>
</dbReference>
<dbReference type="PANTHER" id="PTHR11086">
    <property type="entry name" value="DEOXYCYTIDYLATE DEAMINASE-RELATED"/>
    <property type="match status" value="1"/>
</dbReference>
<name>A0ABT0RLM6_9SPHN</name>
<accession>A0ABT0RLM6</accession>
<dbReference type="PROSITE" id="PS51747">
    <property type="entry name" value="CYT_DCMP_DEAMINASES_2"/>
    <property type="match status" value="1"/>
</dbReference>
<dbReference type="InterPro" id="IPR002125">
    <property type="entry name" value="CMP_dCMP_dom"/>
</dbReference>
<keyword evidence="2" id="KW-0479">Metal-binding</keyword>
<organism evidence="6 7">
    <name type="scientific">Sphingomonas alba</name>
    <dbReference type="NCBI Taxonomy" id="2908208"/>
    <lineage>
        <taxon>Bacteria</taxon>
        <taxon>Pseudomonadati</taxon>
        <taxon>Pseudomonadota</taxon>
        <taxon>Alphaproteobacteria</taxon>
        <taxon>Sphingomonadales</taxon>
        <taxon>Sphingomonadaceae</taxon>
        <taxon>Sphingomonas</taxon>
    </lineage>
</organism>
<comment type="similarity">
    <text evidence="1">Belongs to the cytidine and deoxycytidylate deaminase family.</text>
</comment>
<evidence type="ECO:0000256" key="1">
    <source>
        <dbReference type="ARBA" id="ARBA00006576"/>
    </source>
</evidence>
<feature type="domain" description="CMP/dCMP-type deaminase" evidence="5">
    <location>
        <begin position="253"/>
        <end position="444"/>
    </location>
</feature>
<evidence type="ECO:0000313" key="6">
    <source>
        <dbReference type="EMBL" id="MCL6683543.1"/>
    </source>
</evidence>
<proteinExistence type="inferred from homology"/>
<dbReference type="RefSeq" id="WP_249847540.1">
    <property type="nucleotide sequence ID" value="NZ_JAMGBD010000001.1"/>
</dbReference>
<dbReference type="Proteomes" id="UP001165363">
    <property type="component" value="Unassembled WGS sequence"/>
</dbReference>
<gene>
    <name evidence="6" type="ORF">LZ536_06455</name>
</gene>
<evidence type="ECO:0000259" key="5">
    <source>
        <dbReference type="PROSITE" id="PS51747"/>
    </source>
</evidence>
<keyword evidence="3" id="KW-0378">Hydrolase</keyword>
<keyword evidence="4" id="KW-0862">Zinc</keyword>
<dbReference type="SUPFAM" id="SSF53927">
    <property type="entry name" value="Cytidine deaminase-like"/>
    <property type="match status" value="1"/>
</dbReference>
<reference evidence="6" key="1">
    <citation type="submission" date="2022-05" db="EMBL/GenBank/DDBJ databases">
        <authorList>
            <person name="Jo J.-H."/>
            <person name="Im W.-T."/>
        </authorList>
    </citation>
    <scope>NUCLEOTIDE SEQUENCE</scope>
    <source>
        <strain evidence="6">SE158</strain>
    </source>
</reference>
<dbReference type="PANTHER" id="PTHR11086:SF18">
    <property type="entry name" value="DEOXYCYTIDYLATE DEAMINASE"/>
    <property type="match status" value="1"/>
</dbReference>
<comment type="caution">
    <text evidence="6">The sequence shown here is derived from an EMBL/GenBank/DDBJ whole genome shotgun (WGS) entry which is preliminary data.</text>
</comment>
<dbReference type="InterPro" id="IPR015517">
    <property type="entry name" value="dCMP_deaminase-rel"/>
</dbReference>
<dbReference type="SUPFAM" id="SSF52540">
    <property type="entry name" value="P-loop containing nucleoside triphosphate hydrolases"/>
    <property type="match status" value="1"/>
</dbReference>